<proteinExistence type="predicted"/>
<reference evidence="2 3" key="1">
    <citation type="journal article" date="2015" name="Biotechnol. Bioeng.">
        <title>Genome sequence and phenotypic characterization of Caulobacter segnis.</title>
        <authorList>
            <person name="Patel S."/>
            <person name="Fletcher B."/>
            <person name="Scott D.C."/>
            <person name="Ely B."/>
        </authorList>
    </citation>
    <scope>NUCLEOTIDE SEQUENCE [LARGE SCALE GENOMIC DNA]</scope>
    <source>
        <strain evidence="2 3">ERI-2</strain>
    </source>
</reference>
<dbReference type="CDD" id="cd07344">
    <property type="entry name" value="M48_yhfN_like"/>
    <property type="match status" value="1"/>
</dbReference>
<dbReference type="OrthoDB" id="9811177at2"/>
<dbReference type="InterPro" id="IPR002725">
    <property type="entry name" value="YgjP-like_metallopeptidase"/>
</dbReference>
<dbReference type="RefSeq" id="WP_063555405.1">
    <property type="nucleotide sequence ID" value="NZ_LITT01000019.1"/>
</dbReference>
<name>A0A168PIX5_9CLOT</name>
<comment type="caution">
    <text evidence="2">The sequence shown here is derived from an EMBL/GenBank/DDBJ whole genome shotgun (WGS) entry which is preliminary data.</text>
</comment>
<dbReference type="PANTHER" id="PTHR30399">
    <property type="entry name" value="UNCHARACTERIZED PROTEIN YGJP"/>
    <property type="match status" value="1"/>
</dbReference>
<dbReference type="Proteomes" id="UP000077407">
    <property type="component" value="Unassembled WGS sequence"/>
</dbReference>
<accession>A0A168PIX5</accession>
<dbReference type="Pfam" id="PF01863">
    <property type="entry name" value="YgjP-like"/>
    <property type="match status" value="1"/>
</dbReference>
<evidence type="ECO:0000313" key="3">
    <source>
        <dbReference type="Proteomes" id="UP000077407"/>
    </source>
</evidence>
<dbReference type="InterPro" id="IPR053136">
    <property type="entry name" value="UTP_pyrophosphatase-like"/>
</dbReference>
<protein>
    <recommendedName>
        <fullName evidence="1">YgjP-like metallopeptidase domain-containing protein</fullName>
    </recommendedName>
</protein>
<dbReference type="PANTHER" id="PTHR30399:SF1">
    <property type="entry name" value="UTP PYROPHOSPHATASE"/>
    <property type="match status" value="1"/>
</dbReference>
<evidence type="ECO:0000259" key="1">
    <source>
        <dbReference type="Pfam" id="PF01863"/>
    </source>
</evidence>
<dbReference type="EMBL" id="LITT01000019">
    <property type="protein sequence ID" value="OAA87803.1"/>
    <property type="molecule type" value="Genomic_DNA"/>
</dbReference>
<gene>
    <name evidence="2" type="ORF">WY13_01918</name>
</gene>
<sequence>MKLKFKYGTTDIVFNVVFKNRKTMEIAIEPPNIITVTAPIGTKEEEILKKVESKGSWIIQKIYSFKHMQYRHIEREFVNGESFMYLGRNYSLQIEVNSEIKKTEVKLYRGKFIVKASNKNDEDIRNAMEQWYRDKSEDVITSRIKYYQRFFNIQPVNIRIKEQKKRWGSCTSKNELLFNWRCIMAKSNALDYIVVHEMCHMYHKNHSKEFWEFVASVLPDYEVRKEWLKNYGVRMDL</sequence>
<organism evidence="2 3">
    <name type="scientific">Clostridium ljungdahlii</name>
    <dbReference type="NCBI Taxonomy" id="1538"/>
    <lineage>
        <taxon>Bacteria</taxon>
        <taxon>Bacillati</taxon>
        <taxon>Bacillota</taxon>
        <taxon>Clostridia</taxon>
        <taxon>Eubacteriales</taxon>
        <taxon>Clostridiaceae</taxon>
        <taxon>Clostridium</taxon>
    </lineage>
</organism>
<dbReference type="PATRIC" id="fig|1538.10.peg.2363"/>
<dbReference type="AlphaFoldDB" id="A0A168PIX5"/>
<feature type="domain" description="YgjP-like metallopeptidase" evidence="1">
    <location>
        <begin position="22"/>
        <end position="230"/>
    </location>
</feature>
<dbReference type="Gene3D" id="3.30.2010.10">
    <property type="entry name" value="Metalloproteases ('zincins'), catalytic domain"/>
    <property type="match status" value="1"/>
</dbReference>
<evidence type="ECO:0000313" key="2">
    <source>
        <dbReference type="EMBL" id="OAA87803.1"/>
    </source>
</evidence>